<dbReference type="GO" id="GO:0005829">
    <property type="term" value="C:cytosol"/>
    <property type="evidence" value="ECO:0007669"/>
    <property type="project" value="TreeGrafter"/>
</dbReference>
<dbReference type="PANTHER" id="PTHR10855:SF2">
    <property type="entry name" value="COP9 SIGNALOSOME COMPLEX SUBUNIT 4"/>
    <property type="match status" value="1"/>
</dbReference>
<dbReference type="InterPro" id="IPR011335">
    <property type="entry name" value="Restrct_endonuc-II-like"/>
</dbReference>
<dbReference type="Pfam" id="PF22241">
    <property type="entry name" value="PSMD12-CSN4_N"/>
    <property type="match status" value="1"/>
</dbReference>
<dbReference type="EMBL" id="OU899036">
    <property type="protein sequence ID" value="CAH1733406.1"/>
    <property type="molecule type" value="Genomic_DNA"/>
</dbReference>
<dbReference type="InterPro" id="IPR011604">
    <property type="entry name" value="PDDEXK-like_dom_sf"/>
</dbReference>
<dbReference type="Pfam" id="PF01399">
    <property type="entry name" value="PCI"/>
    <property type="match status" value="1"/>
</dbReference>
<dbReference type="PROSITE" id="PS50250">
    <property type="entry name" value="PCI"/>
    <property type="match status" value="1"/>
</dbReference>
<evidence type="ECO:0000256" key="7">
    <source>
        <dbReference type="ARBA" id="ARBA00023242"/>
    </source>
</evidence>
<dbReference type="Pfam" id="PF09588">
    <property type="entry name" value="YqaJ"/>
    <property type="match status" value="1"/>
</dbReference>
<dbReference type="InterPro" id="IPR019080">
    <property type="entry name" value="YqaJ_viral_recombinase"/>
</dbReference>
<keyword evidence="10" id="KW-1185">Reference proteome</keyword>
<dbReference type="InterPro" id="IPR036388">
    <property type="entry name" value="WH-like_DNA-bd_sf"/>
</dbReference>
<dbReference type="InterPro" id="IPR000717">
    <property type="entry name" value="PCI_dom"/>
</dbReference>
<feature type="domain" description="PCI" evidence="8">
    <location>
        <begin position="200"/>
        <end position="370"/>
    </location>
</feature>
<comment type="subcellular location">
    <subcellularLocation>
        <location evidence="2">Cytoplasm</location>
    </subcellularLocation>
    <subcellularLocation>
        <location evidence="1">Nucleus</location>
    </subcellularLocation>
</comment>
<evidence type="ECO:0000256" key="4">
    <source>
        <dbReference type="ARBA" id="ARBA00014881"/>
    </source>
</evidence>
<evidence type="ECO:0000256" key="3">
    <source>
        <dbReference type="ARBA" id="ARBA00010417"/>
    </source>
</evidence>
<proteinExistence type="inferred from homology"/>
<evidence type="ECO:0000256" key="2">
    <source>
        <dbReference type="ARBA" id="ARBA00004496"/>
    </source>
</evidence>
<evidence type="ECO:0000259" key="8">
    <source>
        <dbReference type="PROSITE" id="PS50250"/>
    </source>
</evidence>
<reference evidence="9" key="1">
    <citation type="submission" date="2022-02" db="EMBL/GenBank/DDBJ databases">
        <authorList>
            <person name="King R."/>
        </authorList>
    </citation>
    <scope>NUCLEOTIDE SEQUENCE</scope>
</reference>
<keyword evidence="6" id="KW-0736">Signalosome</keyword>
<dbReference type="GO" id="GO:0006281">
    <property type="term" value="P:DNA repair"/>
    <property type="evidence" value="ECO:0007669"/>
    <property type="project" value="UniProtKB-ARBA"/>
</dbReference>
<dbReference type="PANTHER" id="PTHR10855">
    <property type="entry name" value="26S PROTEASOME NON-ATPASE REGULATORY SUBUNIT 12/COP9 SIGNALOSOME COMPLEX SUBUNIT 4"/>
    <property type="match status" value="1"/>
</dbReference>
<dbReference type="InterPro" id="IPR040134">
    <property type="entry name" value="PSMD12/CSN4"/>
</dbReference>
<keyword evidence="5" id="KW-0963">Cytoplasm</keyword>
<dbReference type="AlphaFoldDB" id="A0A9P0NKY3"/>
<evidence type="ECO:0000256" key="5">
    <source>
        <dbReference type="ARBA" id="ARBA00022490"/>
    </source>
</evidence>
<dbReference type="SUPFAM" id="SSF52980">
    <property type="entry name" value="Restriction endonuclease-like"/>
    <property type="match status" value="1"/>
</dbReference>
<accession>A0A9P0NKY3</accession>
<dbReference type="InterPro" id="IPR036390">
    <property type="entry name" value="WH_DNA-bd_sf"/>
</dbReference>
<name>A0A9P0NKY3_APHGO</name>
<organism evidence="9 10">
    <name type="scientific">Aphis gossypii</name>
    <name type="common">Cotton aphid</name>
    <dbReference type="NCBI Taxonomy" id="80765"/>
    <lineage>
        <taxon>Eukaryota</taxon>
        <taxon>Metazoa</taxon>
        <taxon>Ecdysozoa</taxon>
        <taxon>Arthropoda</taxon>
        <taxon>Hexapoda</taxon>
        <taxon>Insecta</taxon>
        <taxon>Pterygota</taxon>
        <taxon>Neoptera</taxon>
        <taxon>Paraneoptera</taxon>
        <taxon>Hemiptera</taxon>
        <taxon>Sternorrhyncha</taxon>
        <taxon>Aphidomorpha</taxon>
        <taxon>Aphidoidea</taxon>
        <taxon>Aphididae</taxon>
        <taxon>Aphidini</taxon>
        <taxon>Aphis</taxon>
        <taxon>Aphis</taxon>
    </lineage>
</organism>
<evidence type="ECO:0000256" key="1">
    <source>
        <dbReference type="ARBA" id="ARBA00004123"/>
    </source>
</evidence>
<dbReference type="GO" id="GO:0008180">
    <property type="term" value="C:COP9 signalosome"/>
    <property type="evidence" value="ECO:0007669"/>
    <property type="project" value="UniProtKB-KW"/>
</dbReference>
<evidence type="ECO:0000313" key="10">
    <source>
        <dbReference type="Proteomes" id="UP001154329"/>
    </source>
</evidence>
<dbReference type="Proteomes" id="UP001154329">
    <property type="component" value="Chromosome 3"/>
</dbReference>
<dbReference type="Gene3D" id="1.10.10.10">
    <property type="entry name" value="Winged helix-like DNA-binding domain superfamily/Winged helix DNA-binding domain"/>
    <property type="match status" value="1"/>
</dbReference>
<keyword evidence="7" id="KW-0539">Nucleus</keyword>
<dbReference type="InterPro" id="IPR054559">
    <property type="entry name" value="PSMD12-CSN4-like_N"/>
</dbReference>
<evidence type="ECO:0000313" key="9">
    <source>
        <dbReference type="EMBL" id="CAH1733406.1"/>
    </source>
</evidence>
<gene>
    <name evidence="9" type="ORF">APHIGO_LOCUS9722</name>
</gene>
<dbReference type="Gene3D" id="3.90.320.10">
    <property type="match status" value="1"/>
</dbReference>
<protein>
    <recommendedName>
        <fullName evidence="4">COP9 signalosome complex subunit 4</fullName>
    </recommendedName>
</protein>
<comment type="similarity">
    <text evidence="3">Belongs to the CSN4 family.</text>
</comment>
<evidence type="ECO:0000256" key="6">
    <source>
        <dbReference type="ARBA" id="ARBA00022790"/>
    </source>
</evidence>
<sequence>MTFSVDQVRYEMNQIFNYLPSDIERLPKYRILLTNVVSTWSIEMVDILKEIVEFLAKNNISLFVSRQMFSDLCLKVLPWLPYPQSKLLAHFMKEKMQSREADYDYHLSIICRHLSYIYEKEQNWNDAAHMLVSIPAESYYRFSTDYELELYLKIAYLYMAGDDPLLAEPYVKRASMAQAHTVNKSIQLNFKICEARLMDFRLEFIEAAQKYYELSHCPLFEENVRLTALKNMIVCTILSLQNGNIRIQFLKLLLKDERCQKFIELSILEKFCTFGIIIESEIGYIETLLLPHQKIKTDYGTPILIEAIAEHNILSIKKLYKSIRIESLGHLLKMKPEIAKIIAERMISEGRIKGAIDHTYGFIRFKFCLSVIIFRRIKSSTLRVVSDGKLDLVCSWYGITNEVIAKEQLEDLLRQKIQSAGLIVDKNIPFIAAFSDGILDDESLIEIKCSADAKELAPEDAIQSNKIKYCSIKDGTWYLKRNIDNYYYQVQGQLHISQKIIKYCYFCE</sequence>
<dbReference type="SUPFAM" id="SSF46785">
    <property type="entry name" value="Winged helix' DNA-binding domain"/>
    <property type="match status" value="1"/>
</dbReference>
<reference evidence="9" key="2">
    <citation type="submission" date="2022-10" db="EMBL/GenBank/DDBJ databases">
        <authorList>
            <consortium name="ENA_rothamsted_submissions"/>
            <consortium name="culmorum"/>
            <person name="King R."/>
        </authorList>
    </citation>
    <scope>NUCLEOTIDE SEQUENCE</scope>
</reference>